<feature type="domain" description="Ionotropic glutamate receptor L-glutamate and glycine-binding" evidence="13">
    <location>
        <begin position="18"/>
        <end position="65"/>
    </location>
</feature>
<evidence type="ECO:0000259" key="12">
    <source>
        <dbReference type="Pfam" id="PF00060"/>
    </source>
</evidence>
<feature type="domain" description="Ionotropic glutamate receptor C-terminal" evidence="12">
    <location>
        <begin position="84"/>
        <end position="158"/>
    </location>
</feature>
<comment type="caution">
    <text evidence="14">The sequence shown here is derived from an EMBL/GenBank/DDBJ whole genome shotgun (WGS) entry which is preliminary data.</text>
</comment>
<dbReference type="Gene3D" id="1.10.287.70">
    <property type="match status" value="1"/>
</dbReference>
<evidence type="ECO:0000256" key="6">
    <source>
        <dbReference type="ARBA" id="ARBA00023136"/>
    </source>
</evidence>
<dbReference type="Pfam" id="PF00060">
    <property type="entry name" value="Lig_chan"/>
    <property type="match status" value="1"/>
</dbReference>
<feature type="transmembrane region" description="Helical" evidence="11">
    <location>
        <begin position="76"/>
        <end position="103"/>
    </location>
</feature>
<evidence type="ECO:0000256" key="10">
    <source>
        <dbReference type="ARBA" id="ARBA00023303"/>
    </source>
</evidence>
<dbReference type="GO" id="GO:0015276">
    <property type="term" value="F:ligand-gated monoatomic ion channel activity"/>
    <property type="evidence" value="ECO:0007669"/>
    <property type="project" value="InterPro"/>
</dbReference>
<dbReference type="PANTHER" id="PTHR18966">
    <property type="entry name" value="IONOTROPIC GLUTAMATE RECEPTOR"/>
    <property type="match status" value="1"/>
</dbReference>
<evidence type="ECO:0000256" key="2">
    <source>
        <dbReference type="ARBA" id="ARBA00022448"/>
    </source>
</evidence>
<dbReference type="InterPro" id="IPR001320">
    <property type="entry name" value="Iontro_rcpt_C"/>
</dbReference>
<evidence type="ECO:0000256" key="5">
    <source>
        <dbReference type="ARBA" id="ARBA00023065"/>
    </source>
</evidence>
<keyword evidence="2" id="KW-0813">Transport</keyword>
<gene>
    <name evidence="14" type="ORF">F3Y22_tig00110450pilonHSYRG00379</name>
</gene>
<keyword evidence="3 11" id="KW-0812">Transmembrane</keyword>
<comment type="subcellular location">
    <subcellularLocation>
        <location evidence="1">Membrane</location>
        <topology evidence="1">Multi-pass membrane protein</topology>
    </subcellularLocation>
</comment>
<organism evidence="14 15">
    <name type="scientific">Hibiscus syriacus</name>
    <name type="common">Rose of Sharon</name>
    <dbReference type="NCBI Taxonomy" id="106335"/>
    <lineage>
        <taxon>Eukaryota</taxon>
        <taxon>Viridiplantae</taxon>
        <taxon>Streptophyta</taxon>
        <taxon>Embryophyta</taxon>
        <taxon>Tracheophyta</taxon>
        <taxon>Spermatophyta</taxon>
        <taxon>Magnoliopsida</taxon>
        <taxon>eudicotyledons</taxon>
        <taxon>Gunneridae</taxon>
        <taxon>Pentapetalae</taxon>
        <taxon>rosids</taxon>
        <taxon>malvids</taxon>
        <taxon>Malvales</taxon>
        <taxon>Malvaceae</taxon>
        <taxon>Malvoideae</taxon>
        <taxon>Hibiscus</taxon>
    </lineage>
</organism>
<protein>
    <submittedName>
        <fullName evidence="14">Uncharacterized protein</fullName>
    </submittedName>
</protein>
<dbReference type="Proteomes" id="UP000436088">
    <property type="component" value="Unassembled WGS sequence"/>
</dbReference>
<reference evidence="14" key="1">
    <citation type="submission" date="2019-09" db="EMBL/GenBank/DDBJ databases">
        <title>Draft genome information of white flower Hibiscus syriacus.</title>
        <authorList>
            <person name="Kim Y.-M."/>
        </authorList>
    </citation>
    <scope>NUCLEOTIDE SEQUENCE [LARGE SCALE GENOMIC DNA]</scope>
    <source>
        <strain evidence="14">YM2019G1</strain>
    </source>
</reference>
<proteinExistence type="predicted"/>
<name>A0A6A3ANQ4_HIBSY</name>
<evidence type="ECO:0000256" key="3">
    <source>
        <dbReference type="ARBA" id="ARBA00022692"/>
    </source>
</evidence>
<sequence length="158" mass="17736">MMMMMYVPFATPEGKTVGSYNDLVDQVYYGNYDAVVGDVTIVANRSLYVDFTLPYTESGVSMLVPIRDNKKKNAMVFLHPLTPTLWATSACFFVLIGFLVWVLEHRINEDFSGPPGSSNRHQLLVLLLNHGVCSSGESGEQFSRFLVIIWCFVVLILT</sequence>
<dbReference type="Pfam" id="PF10613">
    <property type="entry name" value="Lig_chan-Glu_bd"/>
    <property type="match status" value="1"/>
</dbReference>
<keyword evidence="5" id="KW-0406">Ion transport</keyword>
<accession>A0A6A3ANQ4</accession>
<evidence type="ECO:0000256" key="9">
    <source>
        <dbReference type="ARBA" id="ARBA00023286"/>
    </source>
</evidence>
<dbReference type="SUPFAM" id="SSF53850">
    <property type="entry name" value="Periplasmic binding protein-like II"/>
    <property type="match status" value="1"/>
</dbReference>
<keyword evidence="8" id="KW-0325">Glycoprotein</keyword>
<dbReference type="InterPro" id="IPR015683">
    <property type="entry name" value="Ionotropic_Glu_rcpt"/>
</dbReference>
<keyword evidence="9" id="KW-1071">Ligand-gated ion channel</keyword>
<keyword evidence="7" id="KW-0675">Receptor</keyword>
<evidence type="ECO:0000256" key="1">
    <source>
        <dbReference type="ARBA" id="ARBA00004141"/>
    </source>
</evidence>
<evidence type="ECO:0000256" key="7">
    <source>
        <dbReference type="ARBA" id="ARBA00023170"/>
    </source>
</evidence>
<keyword evidence="4 11" id="KW-1133">Transmembrane helix</keyword>
<evidence type="ECO:0000256" key="8">
    <source>
        <dbReference type="ARBA" id="ARBA00023180"/>
    </source>
</evidence>
<evidence type="ECO:0000256" key="11">
    <source>
        <dbReference type="SAM" id="Phobius"/>
    </source>
</evidence>
<evidence type="ECO:0000313" key="14">
    <source>
        <dbReference type="EMBL" id="KAE8704492.1"/>
    </source>
</evidence>
<evidence type="ECO:0000256" key="4">
    <source>
        <dbReference type="ARBA" id="ARBA00022989"/>
    </source>
</evidence>
<keyword evidence="15" id="KW-1185">Reference proteome</keyword>
<dbReference type="InterPro" id="IPR019594">
    <property type="entry name" value="Glu/Gly-bd"/>
</dbReference>
<dbReference type="EMBL" id="VEPZ02000992">
    <property type="protein sequence ID" value="KAE8704492.1"/>
    <property type="molecule type" value="Genomic_DNA"/>
</dbReference>
<dbReference type="GO" id="GO:0016020">
    <property type="term" value="C:membrane"/>
    <property type="evidence" value="ECO:0007669"/>
    <property type="project" value="UniProtKB-SubCell"/>
</dbReference>
<dbReference type="AlphaFoldDB" id="A0A6A3ANQ4"/>
<keyword evidence="10" id="KW-0407">Ion channel</keyword>
<keyword evidence="6 11" id="KW-0472">Membrane</keyword>
<evidence type="ECO:0000313" key="15">
    <source>
        <dbReference type="Proteomes" id="UP000436088"/>
    </source>
</evidence>
<dbReference type="Gene3D" id="3.40.190.10">
    <property type="entry name" value="Periplasmic binding protein-like II"/>
    <property type="match status" value="1"/>
</dbReference>
<evidence type="ECO:0000259" key="13">
    <source>
        <dbReference type="Pfam" id="PF10613"/>
    </source>
</evidence>